<accession>A0ACD5YSY6</accession>
<dbReference type="Proteomes" id="UP001732700">
    <property type="component" value="Chromosome 6A"/>
</dbReference>
<reference evidence="1" key="1">
    <citation type="submission" date="2021-05" db="EMBL/GenBank/DDBJ databases">
        <authorList>
            <person name="Scholz U."/>
            <person name="Mascher M."/>
            <person name="Fiebig A."/>
        </authorList>
    </citation>
    <scope>NUCLEOTIDE SEQUENCE [LARGE SCALE GENOMIC DNA]</scope>
</reference>
<protein>
    <submittedName>
        <fullName evidence="1">Uncharacterized protein</fullName>
    </submittedName>
</protein>
<organism evidence="1 2">
    <name type="scientific">Avena sativa</name>
    <name type="common">Oat</name>
    <dbReference type="NCBI Taxonomy" id="4498"/>
    <lineage>
        <taxon>Eukaryota</taxon>
        <taxon>Viridiplantae</taxon>
        <taxon>Streptophyta</taxon>
        <taxon>Embryophyta</taxon>
        <taxon>Tracheophyta</taxon>
        <taxon>Spermatophyta</taxon>
        <taxon>Magnoliopsida</taxon>
        <taxon>Liliopsida</taxon>
        <taxon>Poales</taxon>
        <taxon>Poaceae</taxon>
        <taxon>BOP clade</taxon>
        <taxon>Pooideae</taxon>
        <taxon>Poodae</taxon>
        <taxon>Poeae</taxon>
        <taxon>Poeae Chloroplast Group 1 (Aveneae type)</taxon>
        <taxon>Aveninae</taxon>
        <taxon>Avena</taxon>
    </lineage>
</organism>
<keyword evidence="2" id="KW-1185">Reference proteome</keyword>
<sequence length="509" mass="56043">MNPNLQPPATASSRTADKGRSTKRSKQRPASTSHFFSKSKDGINKQNCDTLQAGFQLPAGTIIWFLHSLCNSALRTANFIVFLLILGPRMVWCTDCPSSMYDHAVNSNGAIELPLYHREHPCAKQYLNYSTSIASEKNSVSVNFTQDGSINDFLYLMPIKLGTPPIMNLVGFDTGSTLSYVQCQPCTIECHRQPPQAGPIFDPSKSTTIRRVGCLNPTCVAVHSFLGLQPSACREREDSCLYSMSYGGSSAYSVGKLVTDKLTIGLNDDASIPNFYFGCSLDTKYYQYEAGTMGFGGQPFSFFEQVSRVISYKAFSYCFPSDKKKKGYLSLGDYNHDANSTYYSTPLFLERLRSVYFLLLDKITAGGVTIEAGPSQMIVDSGSKWTLLLSNTFDQLDTQITKALQPLGYTRALYPAGPNKICFENLAFSVGNWSALPTVEVSFASGTAKLTLPPKNSFFFSPSYGLCMYFARDAIVSRGLQILGNSITLSIGITYDIQDGKFVFRNGDC</sequence>
<evidence type="ECO:0000313" key="2">
    <source>
        <dbReference type="Proteomes" id="UP001732700"/>
    </source>
</evidence>
<name>A0ACD5YSY6_AVESA</name>
<evidence type="ECO:0000313" key="1">
    <source>
        <dbReference type="EnsemblPlants" id="AVESA.00010b.r2.6AG1062310.1.CDS"/>
    </source>
</evidence>
<proteinExistence type="predicted"/>
<dbReference type="EnsemblPlants" id="AVESA.00010b.r2.6AG1062310.1">
    <property type="protein sequence ID" value="AVESA.00010b.r2.6AG1062310.1.CDS"/>
    <property type="gene ID" value="AVESA.00010b.r2.6AG1062310"/>
</dbReference>
<reference evidence="1" key="2">
    <citation type="submission" date="2025-09" db="UniProtKB">
        <authorList>
            <consortium name="EnsemblPlants"/>
        </authorList>
    </citation>
    <scope>IDENTIFICATION</scope>
</reference>